<dbReference type="PANTHER" id="PTHR33050:SF7">
    <property type="entry name" value="RIBONUCLEASE H"/>
    <property type="match status" value="1"/>
</dbReference>
<dbReference type="PANTHER" id="PTHR33050">
    <property type="entry name" value="REVERSE TRANSCRIPTASE DOMAIN-CONTAINING PROTEIN"/>
    <property type="match status" value="1"/>
</dbReference>
<reference evidence="4 5" key="1">
    <citation type="submission" date="2019-03" db="EMBL/GenBank/DDBJ databases">
        <title>Single cell metagenomics reveals metabolic interactions within the superorganism composed of flagellate Streblomastix strix and complex community of Bacteroidetes bacteria on its surface.</title>
        <authorList>
            <person name="Treitli S.C."/>
            <person name="Kolisko M."/>
            <person name="Husnik F."/>
            <person name="Keeling P."/>
            <person name="Hampl V."/>
        </authorList>
    </citation>
    <scope>NUCLEOTIDE SEQUENCE [LARGE SCALE GENOMIC DNA]</scope>
    <source>
        <strain evidence="4">ST1C</strain>
    </source>
</reference>
<dbReference type="GO" id="GO:0006310">
    <property type="term" value="P:DNA recombination"/>
    <property type="evidence" value="ECO:0007669"/>
    <property type="project" value="UniProtKB-KW"/>
</dbReference>
<keyword evidence="1" id="KW-0233">DNA recombination</keyword>
<sequence>MPIGARLLKFAEEWDKIGCGNLIRTGIQAHWSYPGSPQYLESNKFIPQQRCSLIQDQALSSLIETELREEIIEEVNERDLSWINPIFCKYRKEKKKWRKITDCSILNKYLISDHFQMEDVHTLREMIRPGDWTIKIDLESAFHHVLVNENLKSFLGFTFHGRFYRYRAMCFGIRHAPLTFYKTLRPIMQQIRDNLRIRCVAYCDDLIFINSNQTELQIQVPLIIQTLKNYGFKISISKSTLIPTQSVEFLGWQFETAQDRIAMTEWRKNEMLMQIHRWIATIISQKRVKVRWLASFIGKLNFLRLQIQRGGLHMRNLNKCKTNAAINIGWNSRIKIWKCCLKEIYWWKSQILHNHSIRASIISPQAILRTDASQTKWGATITFLETGLKEMHEQSWNRDSKLTSSNQREAAAILQGLRRFAMSPRHHQIKALRIETDNSSAAFNINRGAAGQALQQIVDQTLQLIQQLDLQVTARHIPGLINQEADQLSRLAAAADYQIREEVLEEALLQFHVHPTIDIFANRQNRKCRRFCSLKKDPWAVRQDGMALPWKNELPLLHPPIALIQPTLNKVMKEEIRAVLITPYWKAQTWWPDLEKLAIQQIILGDCKDLLTLGYRMKKKKRHLPPGKLLITLLEGKKGTTWSKHRQRIGEFSDYWETIGKQLTEIRLIADPQTEIVNYITDLETRNASPANIIANCTAISILFQAAGHSEEKIEGFILKQTMKKFYTLVRKEQKEEKIWDLDILLTYIKERSAAVKQMNEKELLGCTLCSIIAFSTLRMSEVHRSTCTLMEDGSCQLQTDLEKGPEHKTTITFRPLADTDLCPIIWIKAWINFQGAKLNKKHLWFLRSMHRIAKDEELSKAIHMIMDNAGIPKGYTVTSIRKASITKAVAQGASNTDINRFSRHSEGSNTVMIYYDTNLNDNIRMRLASLNEKSLNKGEGSQCSDC</sequence>
<proteinExistence type="predicted"/>
<accession>A0A5J4VLY6</accession>
<dbReference type="Gene3D" id="1.10.443.10">
    <property type="entry name" value="Intergrase catalytic core"/>
    <property type="match status" value="1"/>
</dbReference>
<dbReference type="InterPro" id="IPR043502">
    <property type="entry name" value="DNA/RNA_pol_sf"/>
</dbReference>
<feature type="domain" description="Reverse transcriptase" evidence="2">
    <location>
        <begin position="71"/>
        <end position="254"/>
    </location>
</feature>
<keyword evidence="4" id="KW-0548">Nucleotidyltransferase</keyword>
<dbReference type="SUPFAM" id="SSF56672">
    <property type="entry name" value="DNA/RNA polymerases"/>
    <property type="match status" value="1"/>
</dbReference>
<dbReference type="InterPro" id="IPR052055">
    <property type="entry name" value="Hepadnavirus_pol/RT"/>
</dbReference>
<dbReference type="InterPro" id="IPR013762">
    <property type="entry name" value="Integrase-like_cat_sf"/>
</dbReference>
<name>A0A5J4VLY6_9EUKA</name>
<dbReference type="Gene3D" id="3.10.10.10">
    <property type="entry name" value="HIV Type 1 Reverse Transcriptase, subunit A, domain 1"/>
    <property type="match status" value="1"/>
</dbReference>
<dbReference type="OrthoDB" id="7701645at2759"/>
<dbReference type="InterPro" id="IPR011010">
    <property type="entry name" value="DNA_brk_join_enz"/>
</dbReference>
<evidence type="ECO:0000256" key="1">
    <source>
        <dbReference type="ARBA" id="ARBA00023172"/>
    </source>
</evidence>
<evidence type="ECO:0000259" key="3">
    <source>
        <dbReference type="PROSITE" id="PS50879"/>
    </source>
</evidence>
<dbReference type="CDD" id="cd09275">
    <property type="entry name" value="RNase_HI_RT_DIRS1"/>
    <property type="match status" value="1"/>
</dbReference>
<dbReference type="Gene3D" id="3.30.70.270">
    <property type="match status" value="1"/>
</dbReference>
<organism evidence="4 5">
    <name type="scientific">Streblomastix strix</name>
    <dbReference type="NCBI Taxonomy" id="222440"/>
    <lineage>
        <taxon>Eukaryota</taxon>
        <taxon>Metamonada</taxon>
        <taxon>Preaxostyla</taxon>
        <taxon>Oxymonadida</taxon>
        <taxon>Streblomastigidae</taxon>
        <taxon>Streblomastix</taxon>
    </lineage>
</organism>
<evidence type="ECO:0000313" key="4">
    <source>
        <dbReference type="EMBL" id="KAA6383622.1"/>
    </source>
</evidence>
<protein>
    <submittedName>
        <fullName evidence="4">Putative reverse transcriptase</fullName>
    </submittedName>
</protein>
<dbReference type="GO" id="GO:0015074">
    <property type="term" value="P:DNA integration"/>
    <property type="evidence" value="ECO:0007669"/>
    <property type="project" value="InterPro"/>
</dbReference>
<dbReference type="Gene3D" id="3.30.420.10">
    <property type="entry name" value="Ribonuclease H-like superfamily/Ribonuclease H"/>
    <property type="match status" value="1"/>
</dbReference>
<dbReference type="EMBL" id="SNRW01006153">
    <property type="protein sequence ID" value="KAA6383622.1"/>
    <property type="molecule type" value="Genomic_DNA"/>
</dbReference>
<dbReference type="InterPro" id="IPR000477">
    <property type="entry name" value="RT_dom"/>
</dbReference>
<evidence type="ECO:0000313" key="5">
    <source>
        <dbReference type="Proteomes" id="UP000324800"/>
    </source>
</evidence>
<dbReference type="Proteomes" id="UP000324800">
    <property type="component" value="Unassembled WGS sequence"/>
</dbReference>
<keyword evidence="4" id="KW-0695">RNA-directed DNA polymerase</keyword>
<comment type="caution">
    <text evidence="4">The sequence shown here is derived from an EMBL/GenBank/DDBJ whole genome shotgun (WGS) entry which is preliminary data.</text>
</comment>
<dbReference type="InterPro" id="IPR043128">
    <property type="entry name" value="Rev_trsase/Diguanyl_cyclase"/>
</dbReference>
<dbReference type="InterPro" id="IPR002156">
    <property type="entry name" value="RNaseH_domain"/>
</dbReference>
<dbReference type="GO" id="GO:0003964">
    <property type="term" value="F:RNA-directed DNA polymerase activity"/>
    <property type="evidence" value="ECO:0007669"/>
    <property type="project" value="UniProtKB-KW"/>
</dbReference>
<dbReference type="GO" id="GO:0003677">
    <property type="term" value="F:DNA binding"/>
    <property type="evidence" value="ECO:0007669"/>
    <property type="project" value="InterPro"/>
</dbReference>
<dbReference type="CDD" id="cd01647">
    <property type="entry name" value="RT_LTR"/>
    <property type="match status" value="1"/>
</dbReference>
<feature type="domain" description="RNase H type-1" evidence="3">
    <location>
        <begin position="362"/>
        <end position="494"/>
    </location>
</feature>
<dbReference type="Pfam" id="PF00078">
    <property type="entry name" value="RVT_1"/>
    <property type="match status" value="1"/>
</dbReference>
<dbReference type="SUPFAM" id="SSF56349">
    <property type="entry name" value="DNA breaking-rejoining enzymes"/>
    <property type="match status" value="1"/>
</dbReference>
<dbReference type="InterPro" id="IPR036397">
    <property type="entry name" value="RNaseH_sf"/>
</dbReference>
<dbReference type="PROSITE" id="PS50879">
    <property type="entry name" value="RNASE_H_1"/>
    <property type="match status" value="1"/>
</dbReference>
<keyword evidence="4" id="KW-0808">Transferase</keyword>
<dbReference type="GO" id="GO:0004523">
    <property type="term" value="F:RNA-DNA hybrid ribonuclease activity"/>
    <property type="evidence" value="ECO:0007669"/>
    <property type="project" value="InterPro"/>
</dbReference>
<gene>
    <name evidence="4" type="ORF">EZS28_020852</name>
</gene>
<evidence type="ECO:0000259" key="2">
    <source>
        <dbReference type="PROSITE" id="PS50878"/>
    </source>
</evidence>
<dbReference type="PROSITE" id="PS50878">
    <property type="entry name" value="RT_POL"/>
    <property type="match status" value="1"/>
</dbReference>
<dbReference type="AlphaFoldDB" id="A0A5J4VLY6"/>